<keyword evidence="3" id="KW-1003">Cell membrane</keyword>
<feature type="transmembrane region" description="Helical" evidence="7">
    <location>
        <begin position="63"/>
        <end position="84"/>
    </location>
</feature>
<name>A0A6G3XYB3_9ACTN</name>
<feature type="non-terminal residue" evidence="9">
    <location>
        <position position="1"/>
    </location>
</feature>
<evidence type="ECO:0000256" key="5">
    <source>
        <dbReference type="ARBA" id="ARBA00022989"/>
    </source>
</evidence>
<dbReference type="GO" id="GO:0005886">
    <property type="term" value="C:plasma membrane"/>
    <property type="evidence" value="ECO:0007669"/>
    <property type="project" value="UniProtKB-SubCell"/>
</dbReference>
<evidence type="ECO:0000256" key="7">
    <source>
        <dbReference type="SAM" id="Phobius"/>
    </source>
</evidence>
<reference evidence="9" key="1">
    <citation type="submission" date="2020-01" db="EMBL/GenBank/DDBJ databases">
        <title>Insect and environment-associated Actinomycetes.</title>
        <authorList>
            <person name="Currrie C."/>
            <person name="Chevrette M."/>
            <person name="Carlson C."/>
            <person name="Stubbendieck R."/>
            <person name="Wendt-Pienkowski E."/>
        </authorList>
    </citation>
    <scope>NUCLEOTIDE SEQUENCE</scope>
    <source>
        <strain evidence="9">SID7499</strain>
    </source>
</reference>
<evidence type="ECO:0000313" key="9">
    <source>
        <dbReference type="EMBL" id="NEE22693.1"/>
    </source>
</evidence>
<dbReference type="PANTHER" id="PTHR42709">
    <property type="entry name" value="ALKALINE PHOSPHATASE LIKE PROTEIN"/>
    <property type="match status" value="1"/>
</dbReference>
<feature type="domain" description="VTT" evidence="8">
    <location>
        <begin position="1"/>
        <end position="48"/>
    </location>
</feature>
<evidence type="ECO:0000256" key="1">
    <source>
        <dbReference type="ARBA" id="ARBA00004651"/>
    </source>
</evidence>
<dbReference type="Pfam" id="PF09335">
    <property type="entry name" value="VTT_dom"/>
    <property type="match status" value="1"/>
</dbReference>
<evidence type="ECO:0000256" key="3">
    <source>
        <dbReference type="ARBA" id="ARBA00022475"/>
    </source>
</evidence>
<protein>
    <submittedName>
        <fullName evidence="9">DedA family protein</fullName>
    </submittedName>
</protein>
<proteinExistence type="inferred from homology"/>
<dbReference type="AlphaFoldDB" id="A0A6G3XYB3"/>
<dbReference type="PANTHER" id="PTHR42709:SF6">
    <property type="entry name" value="UNDECAPRENYL PHOSPHATE TRANSPORTER A"/>
    <property type="match status" value="1"/>
</dbReference>
<keyword evidence="4 7" id="KW-0812">Transmembrane</keyword>
<dbReference type="InterPro" id="IPR051311">
    <property type="entry name" value="DedA_domain"/>
</dbReference>
<keyword evidence="6 7" id="KW-0472">Membrane</keyword>
<evidence type="ECO:0000259" key="8">
    <source>
        <dbReference type="Pfam" id="PF09335"/>
    </source>
</evidence>
<comment type="subcellular location">
    <subcellularLocation>
        <location evidence="1">Cell membrane</location>
        <topology evidence="1">Multi-pass membrane protein</topology>
    </subcellularLocation>
</comment>
<gene>
    <name evidence="9" type="ORF">G3M58_91610</name>
</gene>
<comment type="caution">
    <text evidence="9">The sequence shown here is derived from an EMBL/GenBank/DDBJ whole genome shotgun (WGS) entry which is preliminary data.</text>
</comment>
<organism evidence="9">
    <name type="scientific">Streptomyces sp. SID7499</name>
    <dbReference type="NCBI Taxonomy" id="2706086"/>
    <lineage>
        <taxon>Bacteria</taxon>
        <taxon>Bacillati</taxon>
        <taxon>Actinomycetota</taxon>
        <taxon>Actinomycetes</taxon>
        <taxon>Kitasatosporales</taxon>
        <taxon>Streptomycetaceae</taxon>
        <taxon>Streptomyces</taxon>
    </lineage>
</organism>
<sequence>VFFGRMVPIFRSLISVPAGVERMPLPLFVLLTTLGSLIWNSVLVMAGYWLGDQWEVVETYVGILSKAVVVLVAVALAAYVAVRLRGRNQAQHRRTS</sequence>
<comment type="similarity">
    <text evidence="2">Belongs to the DedA family.</text>
</comment>
<accession>A0A6G3XYB3</accession>
<feature type="transmembrane region" description="Helical" evidence="7">
    <location>
        <begin position="27"/>
        <end position="51"/>
    </location>
</feature>
<evidence type="ECO:0000256" key="2">
    <source>
        <dbReference type="ARBA" id="ARBA00010792"/>
    </source>
</evidence>
<keyword evidence="5 7" id="KW-1133">Transmembrane helix</keyword>
<dbReference type="EMBL" id="JAAGMN010009857">
    <property type="protein sequence ID" value="NEE22693.1"/>
    <property type="molecule type" value="Genomic_DNA"/>
</dbReference>
<dbReference type="InterPro" id="IPR032816">
    <property type="entry name" value="VTT_dom"/>
</dbReference>
<evidence type="ECO:0000256" key="4">
    <source>
        <dbReference type="ARBA" id="ARBA00022692"/>
    </source>
</evidence>
<evidence type="ECO:0000256" key="6">
    <source>
        <dbReference type="ARBA" id="ARBA00023136"/>
    </source>
</evidence>